<evidence type="ECO:0000313" key="3">
    <source>
        <dbReference type="EMBL" id="MFD1789854.1"/>
    </source>
</evidence>
<feature type="region of interest" description="Disordered" evidence="1">
    <location>
        <begin position="46"/>
        <end position="117"/>
    </location>
</feature>
<reference evidence="4" key="1">
    <citation type="journal article" date="2019" name="Int. J. Syst. Evol. Microbiol.">
        <title>The Global Catalogue of Microorganisms (GCM) 10K type strain sequencing project: providing services to taxonomists for standard genome sequencing and annotation.</title>
        <authorList>
            <consortium name="The Broad Institute Genomics Platform"/>
            <consortium name="The Broad Institute Genome Sequencing Center for Infectious Disease"/>
            <person name="Wu L."/>
            <person name="Ma J."/>
        </authorList>
    </citation>
    <scope>NUCLEOTIDE SEQUENCE [LARGE SCALE GENOMIC DNA]</scope>
    <source>
        <strain evidence="4">Q85</strain>
    </source>
</reference>
<evidence type="ECO:0000313" key="4">
    <source>
        <dbReference type="Proteomes" id="UP001597283"/>
    </source>
</evidence>
<comment type="caution">
    <text evidence="3">The sequence shown here is derived from an EMBL/GenBank/DDBJ whole genome shotgun (WGS) entry which is preliminary data.</text>
</comment>
<accession>A0ABW4NJU8</accession>
<keyword evidence="2" id="KW-0732">Signal</keyword>
<feature type="compositionally biased region" description="Gly residues" evidence="1">
    <location>
        <begin position="84"/>
        <end position="99"/>
    </location>
</feature>
<evidence type="ECO:0000256" key="2">
    <source>
        <dbReference type="SAM" id="SignalP"/>
    </source>
</evidence>
<gene>
    <name evidence="3" type="ORF">ACFSC3_20040</name>
</gene>
<organism evidence="3 4">
    <name type="scientific">Sphingomonas floccifaciens</name>
    <dbReference type="NCBI Taxonomy" id="1844115"/>
    <lineage>
        <taxon>Bacteria</taxon>
        <taxon>Pseudomonadati</taxon>
        <taxon>Pseudomonadota</taxon>
        <taxon>Alphaproteobacteria</taxon>
        <taxon>Sphingomonadales</taxon>
        <taxon>Sphingomonadaceae</taxon>
        <taxon>Sphingomonas</taxon>
    </lineage>
</organism>
<dbReference type="Proteomes" id="UP001597283">
    <property type="component" value="Unassembled WGS sequence"/>
</dbReference>
<dbReference type="RefSeq" id="WP_380942140.1">
    <property type="nucleotide sequence ID" value="NZ_JBHUFC010000025.1"/>
</dbReference>
<feature type="signal peptide" evidence="2">
    <location>
        <begin position="1"/>
        <end position="22"/>
    </location>
</feature>
<protein>
    <submittedName>
        <fullName evidence="3">PRC-barrel domain-containing protein</fullName>
    </submittedName>
</protein>
<proteinExistence type="predicted"/>
<dbReference type="EMBL" id="JBHUFC010000025">
    <property type="protein sequence ID" value="MFD1789854.1"/>
    <property type="molecule type" value="Genomic_DNA"/>
</dbReference>
<dbReference type="SUPFAM" id="SSF50346">
    <property type="entry name" value="PRC-barrel domain"/>
    <property type="match status" value="1"/>
</dbReference>
<evidence type="ECO:0000256" key="1">
    <source>
        <dbReference type="SAM" id="MobiDB-lite"/>
    </source>
</evidence>
<sequence>MTRTLFTTAALALAIAATPASAQLLGGGGGVGGMLGGGLGSGLGGTLRGPGPMIDGTLRRSGAGEVRTERQVDRRSGRVRAGGTASGQGGTLLDGGLPIGSGSAETRGSGSAGGSADAQLIGTDAVRSTARSAVGEARGLAGRGREAIGGARDTVGGARDAVGSAAGSAAGSATGAASGSGSLTNGMLALAGSAAADGAGSFDVAPGMNVVDAKGRALGTVRSLKSEANGRVREVLVQVGDRVATLPAANFSGEGNVLVSAMGRGAVKREASEQ</sequence>
<dbReference type="InterPro" id="IPR011033">
    <property type="entry name" value="PRC_barrel-like_sf"/>
</dbReference>
<feature type="compositionally biased region" description="Low complexity" evidence="1">
    <location>
        <begin position="100"/>
        <end position="117"/>
    </location>
</feature>
<name>A0ABW4NJU8_9SPHN</name>
<feature type="compositionally biased region" description="Basic and acidic residues" evidence="1">
    <location>
        <begin position="66"/>
        <end position="76"/>
    </location>
</feature>
<keyword evidence="4" id="KW-1185">Reference proteome</keyword>
<feature type="chain" id="PRO_5046715403" evidence="2">
    <location>
        <begin position="23"/>
        <end position="274"/>
    </location>
</feature>